<gene>
    <name evidence="5" type="ORF">HELGO_WM23806</name>
</gene>
<dbReference type="InterPro" id="IPR013123">
    <property type="entry name" value="SpoU_subst-bd"/>
</dbReference>
<dbReference type="InterPro" id="IPR001537">
    <property type="entry name" value="SpoU_MeTrfase"/>
</dbReference>
<evidence type="ECO:0000256" key="1">
    <source>
        <dbReference type="ARBA" id="ARBA00007228"/>
    </source>
</evidence>
<feature type="domain" description="RNA 2-O ribose methyltransferase substrate binding" evidence="4">
    <location>
        <begin position="26"/>
        <end position="98"/>
    </location>
</feature>
<evidence type="ECO:0000259" key="4">
    <source>
        <dbReference type="SMART" id="SM00967"/>
    </source>
</evidence>
<name>A0A6S6UGZ6_9BACT</name>
<dbReference type="SMART" id="SM00967">
    <property type="entry name" value="SpoU_sub_bind"/>
    <property type="match status" value="1"/>
</dbReference>
<organism evidence="5">
    <name type="scientific">uncultured Aureispira sp</name>
    <dbReference type="NCBI Taxonomy" id="1331704"/>
    <lineage>
        <taxon>Bacteria</taxon>
        <taxon>Pseudomonadati</taxon>
        <taxon>Bacteroidota</taxon>
        <taxon>Saprospiria</taxon>
        <taxon>Saprospirales</taxon>
        <taxon>Saprospiraceae</taxon>
        <taxon>Aureispira</taxon>
        <taxon>environmental samples</taxon>
    </lineage>
</organism>
<dbReference type="InterPro" id="IPR029026">
    <property type="entry name" value="tRNA_m1G_MTases_N"/>
</dbReference>
<dbReference type="InterPro" id="IPR029064">
    <property type="entry name" value="Ribosomal_eL30-like_sf"/>
</dbReference>
<comment type="similarity">
    <text evidence="1">Belongs to the class IV-like SAM-binding methyltransferase superfamily. RNA methyltransferase TrmH family.</text>
</comment>
<dbReference type="InterPro" id="IPR051259">
    <property type="entry name" value="rRNA_Methyltransferase"/>
</dbReference>
<evidence type="ECO:0000313" key="5">
    <source>
        <dbReference type="EMBL" id="CAA6829164.1"/>
    </source>
</evidence>
<dbReference type="AlphaFoldDB" id="A0A6S6UGZ6"/>
<evidence type="ECO:0000256" key="2">
    <source>
        <dbReference type="ARBA" id="ARBA00022603"/>
    </source>
</evidence>
<sequence length="248" mass="27278">MLSKAKIKYLQALQQKKNRLKENVFLVEGEKIVDEVLRQKLFNVHSIYATEAWINKNATILTPHETCLTTTTPNGLKKISSLKTPNSVLAVLEMPNYTSFVDKIQTSLNLVLENIQDPGNMGTIIRIADWFGIPHIFCSKGCVDIYNSKVVQASMGGFLRVQVHYVDLEALFQEHSTLPVYGAVLGGANAFKQSLKKPSFLLIGNEGKGLSAPIQKQITHKITIPKMGGAESLNAGVATGILCALFHQ</sequence>
<dbReference type="GO" id="GO:0008173">
    <property type="term" value="F:RNA methyltransferase activity"/>
    <property type="evidence" value="ECO:0007669"/>
    <property type="project" value="InterPro"/>
</dbReference>
<dbReference type="Gene3D" id="3.40.1280.10">
    <property type="match status" value="1"/>
</dbReference>
<dbReference type="Gene3D" id="3.30.1330.30">
    <property type="match status" value="1"/>
</dbReference>
<dbReference type="InterPro" id="IPR053888">
    <property type="entry name" value="MRM3-like_sub_bind"/>
</dbReference>
<dbReference type="GO" id="GO:0003723">
    <property type="term" value="F:RNA binding"/>
    <property type="evidence" value="ECO:0007669"/>
    <property type="project" value="InterPro"/>
</dbReference>
<dbReference type="SUPFAM" id="SSF55315">
    <property type="entry name" value="L30e-like"/>
    <property type="match status" value="1"/>
</dbReference>
<dbReference type="GO" id="GO:0005737">
    <property type="term" value="C:cytoplasm"/>
    <property type="evidence" value="ECO:0007669"/>
    <property type="project" value="UniProtKB-ARBA"/>
</dbReference>
<reference evidence="5" key="1">
    <citation type="submission" date="2020-01" db="EMBL/GenBank/DDBJ databases">
        <authorList>
            <person name="Meier V. D."/>
            <person name="Meier V D."/>
        </authorList>
    </citation>
    <scope>NUCLEOTIDE SEQUENCE</scope>
    <source>
        <strain evidence="5">HLG_WM_MAG_10</strain>
    </source>
</reference>
<dbReference type="EMBL" id="CACVAQ010000468">
    <property type="protein sequence ID" value="CAA6829164.1"/>
    <property type="molecule type" value="Genomic_DNA"/>
</dbReference>
<keyword evidence="3 5" id="KW-0808">Transferase</keyword>
<protein>
    <submittedName>
        <fullName evidence="5">RNA methyltransferase</fullName>
    </submittedName>
</protein>
<dbReference type="GO" id="GO:0032259">
    <property type="term" value="P:methylation"/>
    <property type="evidence" value="ECO:0007669"/>
    <property type="project" value="UniProtKB-KW"/>
</dbReference>
<accession>A0A6S6UGZ6</accession>
<dbReference type="GO" id="GO:0006396">
    <property type="term" value="P:RNA processing"/>
    <property type="evidence" value="ECO:0007669"/>
    <property type="project" value="InterPro"/>
</dbReference>
<dbReference type="SUPFAM" id="SSF75217">
    <property type="entry name" value="alpha/beta knot"/>
    <property type="match status" value="1"/>
</dbReference>
<dbReference type="PANTHER" id="PTHR43191">
    <property type="entry name" value="RRNA METHYLTRANSFERASE 3"/>
    <property type="match status" value="1"/>
</dbReference>
<dbReference type="CDD" id="cd18109">
    <property type="entry name" value="SpoU-like_RNA-MTase"/>
    <property type="match status" value="1"/>
</dbReference>
<keyword evidence="2 5" id="KW-0489">Methyltransferase</keyword>
<proteinExistence type="inferred from homology"/>
<dbReference type="Pfam" id="PF22435">
    <property type="entry name" value="MRM3-like_sub_bind"/>
    <property type="match status" value="1"/>
</dbReference>
<evidence type="ECO:0000256" key="3">
    <source>
        <dbReference type="ARBA" id="ARBA00022679"/>
    </source>
</evidence>
<dbReference type="InterPro" id="IPR029028">
    <property type="entry name" value="Alpha/beta_knot_MTases"/>
</dbReference>
<dbReference type="PANTHER" id="PTHR43191:SF2">
    <property type="entry name" value="RRNA METHYLTRANSFERASE 3, MITOCHONDRIAL"/>
    <property type="match status" value="1"/>
</dbReference>
<dbReference type="Pfam" id="PF00588">
    <property type="entry name" value="SpoU_methylase"/>
    <property type="match status" value="1"/>
</dbReference>